<accession>A0ABQ0ADB3</accession>
<reference evidence="1 2" key="1">
    <citation type="submission" date="2024-04" db="EMBL/GenBank/DDBJ databases">
        <title>Draft genome sequence of Sessilibacter corallicola NBRC 116591.</title>
        <authorList>
            <person name="Miyakawa T."/>
            <person name="Kusuya Y."/>
            <person name="Miura T."/>
        </authorList>
    </citation>
    <scope>NUCLEOTIDE SEQUENCE [LARGE SCALE GENOMIC DNA]</scope>
    <source>
        <strain evidence="1 2">KU-00831-HH</strain>
    </source>
</reference>
<gene>
    <name evidence="1" type="ORF">NBRC116591_34530</name>
</gene>
<protein>
    <recommendedName>
        <fullName evidence="3">HTH cro/C1-type domain-containing protein</fullName>
    </recommendedName>
</protein>
<evidence type="ECO:0000313" key="1">
    <source>
        <dbReference type="EMBL" id="GAA6169642.1"/>
    </source>
</evidence>
<proteinExistence type="predicted"/>
<dbReference type="InterPro" id="IPR010982">
    <property type="entry name" value="Lambda_DNA-bd_dom_sf"/>
</dbReference>
<evidence type="ECO:0000313" key="2">
    <source>
        <dbReference type="Proteomes" id="UP001465153"/>
    </source>
</evidence>
<dbReference type="Proteomes" id="UP001465153">
    <property type="component" value="Unassembled WGS sequence"/>
</dbReference>
<sequence>MDFKSSEVKEAFAEFLQEKIKNSALTIEELAAKAGYSTTTIHNYLNLKKAPEQISDKFYTTMQSVLNFQHNDFRQYYEDISIDKSQKSIGNLNISNSTFKQTVFGAQNVHFHNADDNKDD</sequence>
<name>A0ABQ0ADB3_9GAMM</name>
<evidence type="ECO:0008006" key="3">
    <source>
        <dbReference type="Google" id="ProtNLM"/>
    </source>
</evidence>
<dbReference type="RefSeq" id="WP_353304120.1">
    <property type="nucleotide sequence ID" value="NZ_BAABWN010000013.1"/>
</dbReference>
<dbReference type="Gene3D" id="1.10.260.40">
    <property type="entry name" value="lambda repressor-like DNA-binding domains"/>
    <property type="match status" value="1"/>
</dbReference>
<dbReference type="SUPFAM" id="SSF109709">
    <property type="entry name" value="KorB DNA-binding domain-like"/>
    <property type="match status" value="1"/>
</dbReference>
<organism evidence="1 2">
    <name type="scientific">Sessilibacter corallicola</name>
    <dbReference type="NCBI Taxonomy" id="2904075"/>
    <lineage>
        <taxon>Bacteria</taxon>
        <taxon>Pseudomonadati</taxon>
        <taxon>Pseudomonadota</taxon>
        <taxon>Gammaproteobacteria</taxon>
        <taxon>Cellvibrionales</taxon>
        <taxon>Cellvibrionaceae</taxon>
        <taxon>Sessilibacter</taxon>
    </lineage>
</organism>
<dbReference type="EMBL" id="BAABWN010000013">
    <property type="protein sequence ID" value="GAA6169642.1"/>
    <property type="molecule type" value="Genomic_DNA"/>
</dbReference>
<keyword evidence="2" id="KW-1185">Reference proteome</keyword>
<comment type="caution">
    <text evidence="1">The sequence shown here is derived from an EMBL/GenBank/DDBJ whole genome shotgun (WGS) entry which is preliminary data.</text>
</comment>